<evidence type="ECO:0000313" key="2">
    <source>
        <dbReference type="Proteomes" id="UP000499080"/>
    </source>
</evidence>
<protein>
    <submittedName>
        <fullName evidence="1">Uncharacterized protein</fullName>
    </submittedName>
</protein>
<sequence length="126" mass="13138">MIGKGAKSFQKFSSMALPALASLKSYDKINGKSLRAITVVANSCMQKAANEEELLTGSSDIVVSGDGTRGYSSLVGVASSEVIDLDVMSSYCQGRPKGVANGATAPHFLKAPAPVTDLTKSKCFLF</sequence>
<dbReference type="EMBL" id="BGPR01000186">
    <property type="protein sequence ID" value="GBM03071.1"/>
    <property type="molecule type" value="Genomic_DNA"/>
</dbReference>
<reference evidence="1 2" key="1">
    <citation type="journal article" date="2019" name="Sci. Rep.">
        <title>Orb-weaving spider Araneus ventricosus genome elucidates the spidroin gene catalogue.</title>
        <authorList>
            <person name="Kono N."/>
            <person name="Nakamura H."/>
            <person name="Ohtoshi R."/>
            <person name="Moran D.A.P."/>
            <person name="Shinohara A."/>
            <person name="Yoshida Y."/>
            <person name="Fujiwara M."/>
            <person name="Mori M."/>
            <person name="Tomita M."/>
            <person name="Arakawa K."/>
        </authorList>
    </citation>
    <scope>NUCLEOTIDE SEQUENCE [LARGE SCALE GENOMIC DNA]</scope>
</reference>
<dbReference type="AlphaFoldDB" id="A0A4Y2CF79"/>
<organism evidence="1 2">
    <name type="scientific">Araneus ventricosus</name>
    <name type="common">Orbweaver spider</name>
    <name type="synonym">Epeira ventricosa</name>
    <dbReference type="NCBI Taxonomy" id="182803"/>
    <lineage>
        <taxon>Eukaryota</taxon>
        <taxon>Metazoa</taxon>
        <taxon>Ecdysozoa</taxon>
        <taxon>Arthropoda</taxon>
        <taxon>Chelicerata</taxon>
        <taxon>Arachnida</taxon>
        <taxon>Araneae</taxon>
        <taxon>Araneomorphae</taxon>
        <taxon>Entelegynae</taxon>
        <taxon>Araneoidea</taxon>
        <taxon>Araneidae</taxon>
        <taxon>Araneus</taxon>
    </lineage>
</organism>
<accession>A0A4Y2CF79</accession>
<dbReference type="Proteomes" id="UP000499080">
    <property type="component" value="Unassembled WGS sequence"/>
</dbReference>
<proteinExistence type="predicted"/>
<gene>
    <name evidence="1" type="ORF">AVEN_14575_1</name>
</gene>
<name>A0A4Y2CF79_ARAVE</name>
<evidence type="ECO:0000313" key="1">
    <source>
        <dbReference type="EMBL" id="GBM03071.1"/>
    </source>
</evidence>
<dbReference type="OrthoDB" id="6427993at2759"/>
<comment type="caution">
    <text evidence="1">The sequence shown here is derived from an EMBL/GenBank/DDBJ whole genome shotgun (WGS) entry which is preliminary data.</text>
</comment>
<keyword evidence="2" id="KW-1185">Reference proteome</keyword>